<dbReference type="PANTHER" id="PTHR48182:SF2">
    <property type="entry name" value="PROTEIN SERAC1"/>
    <property type="match status" value="1"/>
</dbReference>
<dbReference type="SUPFAM" id="SSF53474">
    <property type="entry name" value="alpha/beta-Hydrolases"/>
    <property type="match status" value="1"/>
</dbReference>
<evidence type="ECO:0000313" key="11">
    <source>
        <dbReference type="Proteomes" id="UP000007148"/>
    </source>
</evidence>
<keyword evidence="7" id="KW-0472">Membrane</keyword>
<dbReference type="InterPro" id="IPR052374">
    <property type="entry name" value="SERAC1"/>
</dbReference>
<dbReference type="PANTHER" id="PTHR48182">
    <property type="entry name" value="PROTEIN SERAC1"/>
    <property type="match status" value="1"/>
</dbReference>
<proteinExistence type="inferred from homology"/>
<dbReference type="HOGENOM" id="CLU_000288_182_4_1"/>
<protein>
    <recommendedName>
        <fullName evidence="9">DUF676 domain-containing protein</fullName>
    </recommendedName>
</protein>
<dbReference type="Gene3D" id="3.40.50.1820">
    <property type="entry name" value="alpha/beta hydrolase"/>
    <property type="match status" value="1"/>
</dbReference>
<dbReference type="GO" id="GO:0005783">
    <property type="term" value="C:endoplasmic reticulum"/>
    <property type="evidence" value="ECO:0007669"/>
    <property type="project" value="UniProtKB-SubCell"/>
</dbReference>
<evidence type="ECO:0000256" key="8">
    <source>
        <dbReference type="SAM" id="MobiDB-lite"/>
    </source>
</evidence>
<feature type="domain" description="DUF676" evidence="9">
    <location>
        <begin position="80"/>
        <end position="224"/>
    </location>
</feature>
<evidence type="ECO:0000256" key="3">
    <source>
        <dbReference type="ARBA" id="ARBA00004370"/>
    </source>
</evidence>
<evidence type="ECO:0000256" key="7">
    <source>
        <dbReference type="ARBA" id="ARBA00023136"/>
    </source>
</evidence>
<comment type="caution">
    <text evidence="10">The sequence shown here is derived from an EMBL/GenBank/DDBJ whole genome shotgun (WGS) entry which is preliminary data.</text>
</comment>
<evidence type="ECO:0000256" key="2">
    <source>
        <dbReference type="ARBA" id="ARBA00004240"/>
    </source>
</evidence>
<dbReference type="OrthoDB" id="3246270at2759"/>
<keyword evidence="11" id="KW-1185">Reference proteome</keyword>
<feature type="compositionally biased region" description="Polar residues" evidence="8">
    <location>
        <begin position="16"/>
        <end position="39"/>
    </location>
</feature>
<feature type="region of interest" description="Disordered" evidence="8">
    <location>
        <begin position="16"/>
        <end position="45"/>
    </location>
</feature>
<comment type="subcellular location">
    <subcellularLocation>
        <location evidence="2">Endoplasmic reticulum</location>
    </subcellularLocation>
    <subcellularLocation>
        <location evidence="3">Membrane</location>
    </subcellularLocation>
    <subcellularLocation>
        <location evidence="1">Mitochondrion</location>
    </subcellularLocation>
</comment>
<keyword evidence="6" id="KW-0496">Mitochondrion</keyword>
<comment type="similarity">
    <text evidence="4">Belongs to the putative lipase ROG1 family.</text>
</comment>
<evidence type="ECO:0000313" key="10">
    <source>
        <dbReference type="EMBL" id="CCA77426.1"/>
    </source>
</evidence>
<gene>
    <name evidence="10" type="ORF">PIIN_11403</name>
</gene>
<dbReference type="InParanoid" id="G4U1I3"/>
<evidence type="ECO:0000259" key="9">
    <source>
        <dbReference type="Pfam" id="PF05057"/>
    </source>
</evidence>
<dbReference type="GO" id="GO:0016020">
    <property type="term" value="C:membrane"/>
    <property type="evidence" value="ECO:0007669"/>
    <property type="project" value="UniProtKB-SubCell"/>
</dbReference>
<dbReference type="GO" id="GO:0005739">
    <property type="term" value="C:mitochondrion"/>
    <property type="evidence" value="ECO:0007669"/>
    <property type="project" value="UniProtKB-SubCell"/>
</dbReference>
<keyword evidence="5" id="KW-0256">Endoplasmic reticulum</keyword>
<reference evidence="10 11" key="1">
    <citation type="journal article" date="2011" name="PLoS Pathog.">
        <title>Endophytic Life Strategies Decoded by Genome and Transcriptome Analyses of the Mutualistic Root Symbiont Piriformospora indica.</title>
        <authorList>
            <person name="Zuccaro A."/>
            <person name="Lahrmann U."/>
            <person name="Guldener U."/>
            <person name="Langen G."/>
            <person name="Pfiffi S."/>
            <person name="Biedenkopf D."/>
            <person name="Wong P."/>
            <person name="Samans B."/>
            <person name="Grimm C."/>
            <person name="Basiewicz M."/>
            <person name="Murat C."/>
            <person name="Martin F."/>
            <person name="Kogel K.H."/>
        </authorList>
    </citation>
    <scope>NUCLEOTIDE SEQUENCE [LARGE SCALE GENOMIC DNA]</scope>
    <source>
        <strain evidence="10 11">DSM 11827</strain>
    </source>
</reference>
<dbReference type="Pfam" id="PF05057">
    <property type="entry name" value="DUF676"/>
    <property type="match status" value="1"/>
</dbReference>
<evidence type="ECO:0000256" key="6">
    <source>
        <dbReference type="ARBA" id="ARBA00023128"/>
    </source>
</evidence>
<dbReference type="AlphaFoldDB" id="G4U1I3"/>
<accession>G4U1I3</accession>
<dbReference type="Proteomes" id="UP000007148">
    <property type="component" value="Unassembled WGS sequence"/>
</dbReference>
<evidence type="ECO:0000256" key="5">
    <source>
        <dbReference type="ARBA" id="ARBA00022824"/>
    </source>
</evidence>
<evidence type="ECO:0000256" key="1">
    <source>
        <dbReference type="ARBA" id="ARBA00004173"/>
    </source>
</evidence>
<dbReference type="InterPro" id="IPR007751">
    <property type="entry name" value="DUF676_lipase-like"/>
</dbReference>
<dbReference type="OMA" id="TICKFTS"/>
<feature type="non-terminal residue" evidence="10">
    <location>
        <position position="1"/>
    </location>
</feature>
<sequence>MSDARLSSLDTLRLSQSLSHNDAQSTPLDSQSNRPSASKTESKTDHFGFLEVQSGTDPVVEQVPQLLHVLAAHLAFPASIVAIHGLQGHREKTWTTEDGDLWLRDLLRTDIPNARVLLYGYDADTRSRECVSTQTMRRHAEKLAQALSRVRKDARRPIIFVAHDLGGIILKWALVICHNESLTSKSGLRDVVVSTHGILFFGTPHSGLENTNILEGINLLASVYMETTDNIIKDLRSNSAELENIQSLYVAASEKINSIFFYAEYATSGIGNRGDLVSGFPITNT</sequence>
<dbReference type="EMBL" id="CAFZ01001589">
    <property type="protein sequence ID" value="CCA77426.1"/>
    <property type="molecule type" value="Genomic_DNA"/>
</dbReference>
<organism evidence="10 11">
    <name type="scientific">Serendipita indica (strain DSM 11827)</name>
    <name type="common">Root endophyte fungus</name>
    <name type="synonym">Piriformospora indica</name>
    <dbReference type="NCBI Taxonomy" id="1109443"/>
    <lineage>
        <taxon>Eukaryota</taxon>
        <taxon>Fungi</taxon>
        <taxon>Dikarya</taxon>
        <taxon>Basidiomycota</taxon>
        <taxon>Agaricomycotina</taxon>
        <taxon>Agaricomycetes</taxon>
        <taxon>Sebacinales</taxon>
        <taxon>Serendipitaceae</taxon>
        <taxon>Serendipita</taxon>
    </lineage>
</organism>
<evidence type="ECO:0000256" key="4">
    <source>
        <dbReference type="ARBA" id="ARBA00007920"/>
    </source>
</evidence>
<dbReference type="eggNOG" id="KOG2029">
    <property type="taxonomic scope" value="Eukaryota"/>
</dbReference>
<name>G4U1I3_SERID</name>
<dbReference type="InterPro" id="IPR029058">
    <property type="entry name" value="AB_hydrolase_fold"/>
</dbReference>